<feature type="region of interest" description="Disordered" evidence="1">
    <location>
        <begin position="193"/>
        <end position="222"/>
    </location>
</feature>
<dbReference type="InterPro" id="IPR040304">
    <property type="entry name" value="ATG8-IP-1/2"/>
</dbReference>
<feature type="compositionally biased region" description="Basic and acidic residues" evidence="1">
    <location>
        <begin position="212"/>
        <end position="221"/>
    </location>
</feature>
<sequence>MADNEEREETTSRGNGWEVVSLSASTYAAAPDPGPKEVGLNEDETGDAVREDEAEAETSHAMFMSGHFVFPPSQHENLPLEPEQSEIYVEQGVEGPVSEIVAEEGGMSSTKTEENWNIKGMSMSDEFPGIQFFDEKGNKLSISGTNFEEGMTLTGLNLGDKEQGIYSNTTFSSYHSEASMGGSATVEENLGIAGPIESPDQGLDSDISQLPKRRDEDKYDGPDQPCEAWWKRRAASLYTRAKEANAFWSIFIAAAVMGLVIIGQHWQQERWQVLQLKWQFAVNDERMSKLLSPLSRLKDVIVGGHRRGSFIGSRTSTDH</sequence>
<feature type="transmembrane region" description="Helical" evidence="2">
    <location>
        <begin position="246"/>
        <end position="266"/>
    </location>
</feature>
<evidence type="ECO:0000313" key="4">
    <source>
        <dbReference type="Proteomes" id="UP001642360"/>
    </source>
</evidence>
<dbReference type="PANTHER" id="PTHR34797:SF1">
    <property type="entry name" value="ATG8-INTERACTING PROTEIN 2"/>
    <property type="match status" value="1"/>
</dbReference>
<comment type="caution">
    <text evidence="3">The sequence shown here is derived from an EMBL/GenBank/DDBJ whole genome shotgun (WGS) entry which is preliminary data.</text>
</comment>
<feature type="region of interest" description="Disordered" evidence="1">
    <location>
        <begin position="27"/>
        <end position="52"/>
    </location>
</feature>
<keyword evidence="2" id="KW-1133">Transmembrane helix</keyword>
<proteinExistence type="predicted"/>
<evidence type="ECO:0008006" key="5">
    <source>
        <dbReference type="Google" id="ProtNLM"/>
    </source>
</evidence>
<gene>
    <name evidence="3" type="ORF">ILEXP_LOCUS1331</name>
</gene>
<dbReference type="EMBL" id="CAUOFW020000447">
    <property type="protein sequence ID" value="CAK9134400.1"/>
    <property type="molecule type" value="Genomic_DNA"/>
</dbReference>
<name>A0ABC8QSQ1_9AQUA</name>
<reference evidence="3 4" key="1">
    <citation type="submission" date="2024-02" db="EMBL/GenBank/DDBJ databases">
        <authorList>
            <person name="Vignale AGUSTIN F."/>
            <person name="Sosa J E."/>
            <person name="Modenutti C."/>
        </authorList>
    </citation>
    <scope>NUCLEOTIDE SEQUENCE [LARGE SCALE GENOMIC DNA]</scope>
</reference>
<dbReference type="Proteomes" id="UP001642360">
    <property type="component" value="Unassembled WGS sequence"/>
</dbReference>
<keyword evidence="2" id="KW-0472">Membrane</keyword>
<dbReference type="PANTHER" id="PTHR34797">
    <property type="entry name" value="ATG8-INTERACTING PROTEIN 2"/>
    <property type="match status" value="1"/>
</dbReference>
<feature type="compositionally biased region" description="Acidic residues" evidence="1">
    <location>
        <begin position="40"/>
        <end position="52"/>
    </location>
</feature>
<organism evidence="3 4">
    <name type="scientific">Ilex paraguariensis</name>
    <name type="common">yerba mate</name>
    <dbReference type="NCBI Taxonomy" id="185542"/>
    <lineage>
        <taxon>Eukaryota</taxon>
        <taxon>Viridiplantae</taxon>
        <taxon>Streptophyta</taxon>
        <taxon>Embryophyta</taxon>
        <taxon>Tracheophyta</taxon>
        <taxon>Spermatophyta</taxon>
        <taxon>Magnoliopsida</taxon>
        <taxon>eudicotyledons</taxon>
        <taxon>Gunneridae</taxon>
        <taxon>Pentapetalae</taxon>
        <taxon>asterids</taxon>
        <taxon>campanulids</taxon>
        <taxon>Aquifoliales</taxon>
        <taxon>Aquifoliaceae</taxon>
        <taxon>Ilex</taxon>
    </lineage>
</organism>
<keyword evidence="2" id="KW-0812">Transmembrane</keyword>
<evidence type="ECO:0000256" key="2">
    <source>
        <dbReference type="SAM" id="Phobius"/>
    </source>
</evidence>
<evidence type="ECO:0000313" key="3">
    <source>
        <dbReference type="EMBL" id="CAK9134400.1"/>
    </source>
</evidence>
<protein>
    <recommendedName>
        <fullName evidence="5">ATG8-interacting protein 1</fullName>
    </recommendedName>
</protein>
<keyword evidence="4" id="KW-1185">Reference proteome</keyword>
<evidence type="ECO:0000256" key="1">
    <source>
        <dbReference type="SAM" id="MobiDB-lite"/>
    </source>
</evidence>
<accession>A0ABC8QSQ1</accession>
<dbReference type="AlphaFoldDB" id="A0ABC8QSQ1"/>